<reference evidence="2" key="2">
    <citation type="submission" date="2020-07" db="EMBL/GenBank/DDBJ databases">
        <authorList>
            <person name="Vera ALvarez R."/>
            <person name="Arias-Moreno D.M."/>
            <person name="Jimenez-Jacinto V."/>
            <person name="Jimenez-Bremont J.F."/>
            <person name="Swaminathan K."/>
            <person name="Moose S.P."/>
            <person name="Guerrero-Gonzalez M.L."/>
            <person name="Marino-Ramirez L."/>
            <person name="Landsman D."/>
            <person name="Rodriguez-Kessler M."/>
            <person name="Delgado-Sanchez P."/>
        </authorList>
    </citation>
    <scope>NUCLEOTIDE SEQUENCE</scope>
    <source>
        <tissue evidence="2">Cladode</tissue>
    </source>
</reference>
<dbReference type="EMBL" id="GISG01049987">
    <property type="protein sequence ID" value="MBA4625045.1"/>
    <property type="molecule type" value="Transcribed_RNA"/>
</dbReference>
<accession>A0A7C9CW78</accession>
<proteinExistence type="predicted"/>
<sequence>MRSKTLGSNHLGRKNSPPGSKTSEQQPYAPSTRYECSSFSKHSSKDERSSLEDTTQLLVAAKQTRGLAQPGPNPEFKPFFSPFLDCSYNLGAAISLRISSNDCWALPCSTCQA</sequence>
<reference evidence="2" key="1">
    <citation type="journal article" date="2013" name="J. Plant Res.">
        <title>Effect of fungi and light on seed germination of three Opuntia species from semiarid lands of central Mexico.</title>
        <authorList>
            <person name="Delgado-Sanchez P."/>
            <person name="Jimenez-Bremont J.F."/>
            <person name="Guerrero-Gonzalez Mde L."/>
            <person name="Flores J."/>
        </authorList>
    </citation>
    <scope>NUCLEOTIDE SEQUENCE</scope>
    <source>
        <tissue evidence="2">Cladode</tissue>
    </source>
</reference>
<dbReference type="AlphaFoldDB" id="A0A7C9CW78"/>
<name>A0A7C9CW78_OPUST</name>
<feature type="compositionally biased region" description="Polar residues" evidence="1">
    <location>
        <begin position="17"/>
        <end position="41"/>
    </location>
</feature>
<organism evidence="2">
    <name type="scientific">Opuntia streptacantha</name>
    <name type="common">Prickly pear cactus</name>
    <name type="synonym">Opuntia cardona</name>
    <dbReference type="NCBI Taxonomy" id="393608"/>
    <lineage>
        <taxon>Eukaryota</taxon>
        <taxon>Viridiplantae</taxon>
        <taxon>Streptophyta</taxon>
        <taxon>Embryophyta</taxon>
        <taxon>Tracheophyta</taxon>
        <taxon>Spermatophyta</taxon>
        <taxon>Magnoliopsida</taxon>
        <taxon>eudicotyledons</taxon>
        <taxon>Gunneridae</taxon>
        <taxon>Pentapetalae</taxon>
        <taxon>Caryophyllales</taxon>
        <taxon>Cactineae</taxon>
        <taxon>Cactaceae</taxon>
        <taxon>Opuntioideae</taxon>
        <taxon>Opuntia</taxon>
    </lineage>
</organism>
<evidence type="ECO:0000313" key="2">
    <source>
        <dbReference type="EMBL" id="MBA4625045.1"/>
    </source>
</evidence>
<feature type="region of interest" description="Disordered" evidence="1">
    <location>
        <begin position="1"/>
        <end position="54"/>
    </location>
</feature>
<evidence type="ECO:0000256" key="1">
    <source>
        <dbReference type="SAM" id="MobiDB-lite"/>
    </source>
</evidence>
<protein>
    <submittedName>
        <fullName evidence="2">Uncharacterized protein</fullName>
    </submittedName>
</protein>